<feature type="compositionally biased region" description="Low complexity" evidence="1">
    <location>
        <begin position="1"/>
        <end position="15"/>
    </location>
</feature>
<feature type="region of interest" description="Disordered" evidence="1">
    <location>
        <begin position="1"/>
        <end position="50"/>
    </location>
</feature>
<gene>
    <name evidence="3" type="ORF">B0H63DRAFT_463461</name>
</gene>
<evidence type="ECO:0000259" key="2">
    <source>
        <dbReference type="PROSITE" id="PS00028"/>
    </source>
</evidence>
<comment type="caution">
    <text evidence="3">The sequence shown here is derived from an EMBL/GenBank/DDBJ whole genome shotgun (WGS) entry which is preliminary data.</text>
</comment>
<feature type="domain" description="C2H2-type" evidence="2">
    <location>
        <begin position="122"/>
        <end position="145"/>
    </location>
</feature>
<evidence type="ECO:0000256" key="1">
    <source>
        <dbReference type="SAM" id="MobiDB-lite"/>
    </source>
</evidence>
<dbReference type="Proteomes" id="UP001285441">
    <property type="component" value="Unassembled WGS sequence"/>
</dbReference>
<reference evidence="3" key="1">
    <citation type="journal article" date="2023" name="Mol. Phylogenet. Evol.">
        <title>Genome-scale phylogeny and comparative genomics of the fungal order Sordariales.</title>
        <authorList>
            <person name="Hensen N."/>
            <person name="Bonometti L."/>
            <person name="Westerberg I."/>
            <person name="Brannstrom I.O."/>
            <person name="Guillou S."/>
            <person name="Cros-Aarteil S."/>
            <person name="Calhoun S."/>
            <person name="Haridas S."/>
            <person name="Kuo A."/>
            <person name="Mondo S."/>
            <person name="Pangilinan J."/>
            <person name="Riley R."/>
            <person name="LaButti K."/>
            <person name="Andreopoulos B."/>
            <person name="Lipzen A."/>
            <person name="Chen C."/>
            <person name="Yan M."/>
            <person name="Daum C."/>
            <person name="Ng V."/>
            <person name="Clum A."/>
            <person name="Steindorff A."/>
            <person name="Ohm R.A."/>
            <person name="Martin F."/>
            <person name="Silar P."/>
            <person name="Natvig D.O."/>
            <person name="Lalanne C."/>
            <person name="Gautier V."/>
            <person name="Ament-Velasquez S.L."/>
            <person name="Kruys A."/>
            <person name="Hutchinson M.I."/>
            <person name="Powell A.J."/>
            <person name="Barry K."/>
            <person name="Miller A.N."/>
            <person name="Grigoriev I.V."/>
            <person name="Debuchy R."/>
            <person name="Gladieux P."/>
            <person name="Hiltunen Thoren M."/>
            <person name="Johannesson H."/>
        </authorList>
    </citation>
    <scope>NUCLEOTIDE SEQUENCE</scope>
    <source>
        <strain evidence="3">CBS 232.78</strain>
    </source>
</reference>
<proteinExistence type="predicted"/>
<reference evidence="3" key="2">
    <citation type="submission" date="2023-06" db="EMBL/GenBank/DDBJ databases">
        <authorList>
            <consortium name="Lawrence Berkeley National Laboratory"/>
            <person name="Haridas S."/>
            <person name="Hensen N."/>
            <person name="Bonometti L."/>
            <person name="Westerberg I."/>
            <person name="Brannstrom I.O."/>
            <person name="Guillou S."/>
            <person name="Cros-Aarteil S."/>
            <person name="Calhoun S."/>
            <person name="Kuo A."/>
            <person name="Mondo S."/>
            <person name="Pangilinan J."/>
            <person name="Riley R."/>
            <person name="LaButti K."/>
            <person name="Andreopoulos B."/>
            <person name="Lipzen A."/>
            <person name="Chen C."/>
            <person name="Yanf M."/>
            <person name="Daum C."/>
            <person name="Ng V."/>
            <person name="Clum A."/>
            <person name="Steindorff A."/>
            <person name="Ohm R."/>
            <person name="Martin F."/>
            <person name="Silar P."/>
            <person name="Natvig D."/>
            <person name="Lalanne C."/>
            <person name="Gautier V."/>
            <person name="Ament-velasquez S.L."/>
            <person name="Kruys A."/>
            <person name="Hutchinson M.I."/>
            <person name="Powell A.J."/>
            <person name="Barry K."/>
            <person name="Miller A.N."/>
            <person name="Grigoriev I.V."/>
            <person name="Debuchy R."/>
            <person name="Gladieux P."/>
            <person name="Thoren M.H."/>
            <person name="Johannesson H."/>
        </authorList>
    </citation>
    <scope>NUCLEOTIDE SEQUENCE</scope>
    <source>
        <strain evidence="3">CBS 232.78</strain>
    </source>
</reference>
<feature type="region of interest" description="Disordered" evidence="1">
    <location>
        <begin position="186"/>
        <end position="278"/>
    </location>
</feature>
<keyword evidence="4" id="KW-1185">Reference proteome</keyword>
<sequence length="412" mass="45118">MSAAYAAAHSIANEAESGDSVMEDAEDKPIDRNEQDGSSGAQDDTDMLEDDLDAMDVARSDEDDRAIVAPELVPPAITMAEPNRPYDKWIDPQTGEVLPLLGVLLPTGYKLDKTVPGRKWICPVRSCKRLFIKAQDLSFHFLRTHYGALLNDNCDGTFSVTGFYKDNRVGITKSGKVLIPGPPIVASKQASEEQEPPVSSWVHRPEGHGHLNLDRRRTSRKYDADEEDEEQQDDEQVASRSETTSLTRKLRPRRQLSRPSAGTSEPSPALLQSAPKSSLLSDGMFQSAESLEMETWEMAPGRLRESTGDNPENIAYSKAYLSANHEASVCDDVTVRVSTIYSGTTLKLNADATKMRICSVGTGKVSVQLGGEPEFVIGPHGMFKVKPGVACVVRNTMYLDATLHMTLLSGFT</sequence>
<feature type="compositionally biased region" description="Polar residues" evidence="1">
    <location>
        <begin position="238"/>
        <end position="247"/>
    </location>
</feature>
<protein>
    <recommendedName>
        <fullName evidence="2">C2H2-type domain-containing protein</fullName>
    </recommendedName>
</protein>
<organism evidence="3 4">
    <name type="scientific">Podospora didyma</name>
    <dbReference type="NCBI Taxonomy" id="330526"/>
    <lineage>
        <taxon>Eukaryota</taxon>
        <taxon>Fungi</taxon>
        <taxon>Dikarya</taxon>
        <taxon>Ascomycota</taxon>
        <taxon>Pezizomycotina</taxon>
        <taxon>Sordariomycetes</taxon>
        <taxon>Sordariomycetidae</taxon>
        <taxon>Sordariales</taxon>
        <taxon>Podosporaceae</taxon>
        <taxon>Podospora</taxon>
    </lineage>
</organism>
<dbReference type="PROSITE" id="PS00028">
    <property type="entry name" value="ZINC_FINGER_C2H2_1"/>
    <property type="match status" value="1"/>
</dbReference>
<feature type="compositionally biased region" description="Basic and acidic residues" evidence="1">
    <location>
        <begin position="203"/>
        <end position="223"/>
    </location>
</feature>
<feature type="compositionally biased region" description="Polar residues" evidence="1">
    <location>
        <begin position="257"/>
        <end position="266"/>
    </location>
</feature>
<name>A0AAE0U3C9_9PEZI</name>
<evidence type="ECO:0000313" key="4">
    <source>
        <dbReference type="Proteomes" id="UP001285441"/>
    </source>
</evidence>
<dbReference type="InterPro" id="IPR013087">
    <property type="entry name" value="Znf_C2H2_type"/>
</dbReference>
<feature type="compositionally biased region" description="Acidic residues" evidence="1">
    <location>
        <begin position="224"/>
        <end position="236"/>
    </location>
</feature>
<dbReference type="EMBL" id="JAULSW010000002">
    <property type="protein sequence ID" value="KAK3389346.1"/>
    <property type="molecule type" value="Genomic_DNA"/>
</dbReference>
<dbReference type="AlphaFoldDB" id="A0AAE0U3C9"/>
<evidence type="ECO:0000313" key="3">
    <source>
        <dbReference type="EMBL" id="KAK3389346.1"/>
    </source>
</evidence>
<accession>A0AAE0U3C9</accession>